<feature type="domain" description="Disease resistance protein winged helix" evidence="7">
    <location>
        <begin position="408"/>
        <end position="479"/>
    </location>
</feature>
<evidence type="ECO:0000259" key="5">
    <source>
        <dbReference type="Pfam" id="PF00931"/>
    </source>
</evidence>
<feature type="domain" description="Disease resistance N-terminal" evidence="6">
    <location>
        <begin position="5"/>
        <end position="91"/>
    </location>
</feature>
<feature type="non-terminal residue" evidence="9">
    <location>
        <position position="759"/>
    </location>
</feature>
<organism evidence="9 10">
    <name type="scientific">Cephalotus follicularis</name>
    <name type="common">Albany pitcher plant</name>
    <dbReference type="NCBI Taxonomy" id="3775"/>
    <lineage>
        <taxon>Eukaryota</taxon>
        <taxon>Viridiplantae</taxon>
        <taxon>Streptophyta</taxon>
        <taxon>Embryophyta</taxon>
        <taxon>Tracheophyta</taxon>
        <taxon>Spermatophyta</taxon>
        <taxon>Magnoliopsida</taxon>
        <taxon>eudicotyledons</taxon>
        <taxon>Gunneridae</taxon>
        <taxon>Pentapetalae</taxon>
        <taxon>rosids</taxon>
        <taxon>fabids</taxon>
        <taxon>Oxalidales</taxon>
        <taxon>Cephalotaceae</taxon>
        <taxon>Cephalotus</taxon>
    </lineage>
</organism>
<reference evidence="10" key="1">
    <citation type="submission" date="2016-04" db="EMBL/GenBank/DDBJ databases">
        <title>Cephalotus genome sequencing.</title>
        <authorList>
            <person name="Fukushima K."/>
            <person name="Hasebe M."/>
            <person name="Fang X."/>
        </authorList>
    </citation>
    <scope>NUCLEOTIDE SEQUENCE [LARGE SCALE GENOMIC DNA]</scope>
    <source>
        <strain evidence="10">cv. St1</strain>
    </source>
</reference>
<keyword evidence="2" id="KW-0547">Nucleotide-binding</keyword>
<gene>
    <name evidence="9" type="ORF">CFOL_v3_18724</name>
</gene>
<evidence type="ECO:0000313" key="9">
    <source>
        <dbReference type="EMBL" id="GAV75245.1"/>
    </source>
</evidence>
<dbReference type="SUPFAM" id="SSF52540">
    <property type="entry name" value="P-loop containing nucleoside triphosphate hydrolases"/>
    <property type="match status" value="1"/>
</dbReference>
<evidence type="ECO:0000259" key="8">
    <source>
        <dbReference type="Pfam" id="PF23598"/>
    </source>
</evidence>
<name>A0A1Q3C4T0_CEPFO</name>
<dbReference type="STRING" id="3775.A0A1Q3C4T0"/>
<evidence type="ECO:0000256" key="1">
    <source>
        <dbReference type="ARBA" id="ARBA00022737"/>
    </source>
</evidence>
<dbReference type="InterPro" id="IPR032675">
    <property type="entry name" value="LRR_dom_sf"/>
</dbReference>
<dbReference type="Pfam" id="PF23559">
    <property type="entry name" value="WHD_DRP"/>
    <property type="match status" value="1"/>
</dbReference>
<dbReference type="AlphaFoldDB" id="A0A1Q3C4T0"/>
<dbReference type="FunFam" id="1.10.10.10:FF:000322">
    <property type="entry name" value="Probable disease resistance protein At1g63360"/>
    <property type="match status" value="1"/>
</dbReference>
<dbReference type="Gene3D" id="3.80.10.10">
    <property type="entry name" value="Ribonuclease Inhibitor"/>
    <property type="match status" value="1"/>
</dbReference>
<feature type="domain" description="Disease resistance R13L4/SHOC-2-like LRR" evidence="8">
    <location>
        <begin position="534"/>
        <end position="754"/>
    </location>
</feature>
<dbReference type="PRINTS" id="PR00364">
    <property type="entry name" value="DISEASERSIST"/>
</dbReference>
<evidence type="ECO:0000313" key="10">
    <source>
        <dbReference type="Proteomes" id="UP000187406"/>
    </source>
</evidence>
<protein>
    <submittedName>
        <fullName evidence="9">NB-ARC domain-containing protein</fullName>
    </submittedName>
</protein>
<dbReference type="EMBL" id="BDDD01001334">
    <property type="protein sequence ID" value="GAV75245.1"/>
    <property type="molecule type" value="Genomic_DNA"/>
</dbReference>
<dbReference type="InterPro" id="IPR036388">
    <property type="entry name" value="WH-like_DNA-bd_sf"/>
</dbReference>
<sequence length="759" mass="86061">MADPILSVLLEQLTSILRQQVEQEVRLVVGVEKQVQRLQSSLGDIQAVLEDAERRQFKERTTVKQWLYRLKDVSYDMDDVLDEWNFTILKQVSVRRDIALKIKEVNERVDDIVNDKGKFNFTSIKGNDEVPERQPSASVIDVSKVRGRDEDKKTIIDMLLSESRSQESNVRIISIVGMGGIGKTTLAQMVCDDMRVKTHFSKIIWVCVSSPFDEIKIAKAILESLSNSTPQLNELDPLLQNVSQSITGQKFLLVLDDVWTEDYRKFEQLNSALSRGAPGSSILVTTRKETVAKIVGTTNDNMFRLGLLSDKECWSLFSQVAFWGRSSEECKNLNNIGRGIAKRCNGLPLAAKVLGSMLRFKNTKEWESVLESELWKVEEAEKGLFPPLLLSYYDLSPLVRRCFSYCAIFPKDYEMEKDELIKLWMAQGFFGETGSRDMEDIGEECYRSLLMRSLLQDEQHPENIRSTTIKMHDIVHDFAQSLTENECSVMEVNSSEESRFDFPHGRARHLMVILGEVLGEGISLPTSILSAKDLRSLIVDKSSRDDRAKLSPISFAQLTCLRSLYLNRYSLLEEIPSEIENLIHLRYLNLANFELRELPESVSDLINLQSLILYGCVGLKRLPRGLGNLINLRHLELDNTDDLHFMPRGIGRCTSLRTLTKFVVSSSGDDNVNEEDAASLGELENLNHLRGSLEITGLGKLKDANEAKKAQLDKKKRVKTLVLDFGMHKGGEKNDGQVMEAIQPPPNLEKLVIQFYRGS</sequence>
<dbReference type="InParanoid" id="A0A1Q3C4T0"/>
<dbReference type="Gene3D" id="1.10.10.10">
    <property type="entry name" value="Winged helix-like DNA-binding domain superfamily/Winged helix DNA-binding domain"/>
    <property type="match status" value="1"/>
</dbReference>
<dbReference type="Gene3D" id="1.10.8.430">
    <property type="entry name" value="Helical domain of apoptotic protease-activating factors"/>
    <property type="match status" value="1"/>
</dbReference>
<dbReference type="InterPro" id="IPR038005">
    <property type="entry name" value="RX-like_CC"/>
</dbReference>
<dbReference type="Pfam" id="PF18052">
    <property type="entry name" value="Rx_N"/>
    <property type="match status" value="1"/>
</dbReference>
<evidence type="ECO:0000256" key="4">
    <source>
        <dbReference type="ARBA" id="ARBA00022840"/>
    </source>
</evidence>
<dbReference type="PANTHER" id="PTHR36766:SF45">
    <property type="entry name" value="NB-ARC DOMAIN-CONTAINING PROTEIN"/>
    <property type="match status" value="1"/>
</dbReference>
<feature type="domain" description="NB-ARC" evidence="5">
    <location>
        <begin position="151"/>
        <end position="323"/>
    </location>
</feature>
<evidence type="ECO:0000259" key="6">
    <source>
        <dbReference type="Pfam" id="PF18052"/>
    </source>
</evidence>
<keyword evidence="3" id="KW-0611">Plant defense</keyword>
<dbReference type="InterPro" id="IPR027417">
    <property type="entry name" value="P-loop_NTPase"/>
</dbReference>
<dbReference type="GO" id="GO:0006952">
    <property type="term" value="P:defense response"/>
    <property type="evidence" value="ECO:0007669"/>
    <property type="project" value="UniProtKB-KW"/>
</dbReference>
<dbReference type="InterPro" id="IPR055414">
    <property type="entry name" value="LRR_R13L4/SHOC2-like"/>
</dbReference>
<dbReference type="SUPFAM" id="SSF52058">
    <property type="entry name" value="L domain-like"/>
    <property type="match status" value="1"/>
</dbReference>
<evidence type="ECO:0000256" key="2">
    <source>
        <dbReference type="ARBA" id="ARBA00022741"/>
    </source>
</evidence>
<dbReference type="Gene3D" id="3.40.50.300">
    <property type="entry name" value="P-loop containing nucleotide triphosphate hydrolases"/>
    <property type="match status" value="1"/>
</dbReference>
<dbReference type="GO" id="GO:0005524">
    <property type="term" value="F:ATP binding"/>
    <property type="evidence" value="ECO:0007669"/>
    <property type="project" value="UniProtKB-KW"/>
</dbReference>
<dbReference type="PANTHER" id="PTHR36766">
    <property type="entry name" value="PLANT BROAD-SPECTRUM MILDEW RESISTANCE PROTEIN RPW8"/>
    <property type="match status" value="1"/>
</dbReference>
<keyword evidence="10" id="KW-1185">Reference proteome</keyword>
<dbReference type="GO" id="GO:0043531">
    <property type="term" value="F:ADP binding"/>
    <property type="evidence" value="ECO:0007669"/>
    <property type="project" value="InterPro"/>
</dbReference>
<dbReference type="Pfam" id="PF00931">
    <property type="entry name" value="NB-ARC"/>
    <property type="match status" value="1"/>
</dbReference>
<accession>A0A1Q3C4T0</accession>
<keyword evidence="1" id="KW-0677">Repeat</keyword>
<dbReference type="Gene3D" id="1.20.5.4130">
    <property type="match status" value="1"/>
</dbReference>
<dbReference type="InterPro" id="IPR041118">
    <property type="entry name" value="Rx_N"/>
</dbReference>
<comment type="caution">
    <text evidence="9">The sequence shown here is derived from an EMBL/GenBank/DDBJ whole genome shotgun (WGS) entry which is preliminary data.</text>
</comment>
<dbReference type="InterPro" id="IPR058922">
    <property type="entry name" value="WHD_DRP"/>
</dbReference>
<dbReference type="Pfam" id="PF23598">
    <property type="entry name" value="LRR_14"/>
    <property type="match status" value="1"/>
</dbReference>
<dbReference type="InterPro" id="IPR002182">
    <property type="entry name" value="NB-ARC"/>
</dbReference>
<proteinExistence type="predicted"/>
<evidence type="ECO:0000256" key="3">
    <source>
        <dbReference type="ARBA" id="ARBA00022821"/>
    </source>
</evidence>
<dbReference type="FunFam" id="3.40.50.300:FF:001091">
    <property type="entry name" value="Probable disease resistance protein At1g61300"/>
    <property type="match status" value="1"/>
</dbReference>
<dbReference type="GO" id="GO:0051707">
    <property type="term" value="P:response to other organism"/>
    <property type="evidence" value="ECO:0007669"/>
    <property type="project" value="UniProtKB-ARBA"/>
</dbReference>
<evidence type="ECO:0000259" key="7">
    <source>
        <dbReference type="Pfam" id="PF23559"/>
    </source>
</evidence>
<keyword evidence="4" id="KW-0067">ATP-binding</keyword>
<dbReference type="CDD" id="cd14798">
    <property type="entry name" value="RX-CC_like"/>
    <property type="match status" value="1"/>
</dbReference>
<dbReference type="InterPro" id="IPR042197">
    <property type="entry name" value="Apaf_helical"/>
</dbReference>
<dbReference type="Proteomes" id="UP000187406">
    <property type="component" value="Unassembled WGS sequence"/>
</dbReference>
<dbReference type="OrthoDB" id="5279713at2759"/>